<dbReference type="AlphaFoldDB" id="A0A4C1Z319"/>
<gene>
    <name evidence="2" type="ORF">EVAR_62118_1</name>
</gene>
<feature type="compositionally biased region" description="Polar residues" evidence="1">
    <location>
        <begin position="32"/>
        <end position="41"/>
    </location>
</feature>
<evidence type="ECO:0000256" key="1">
    <source>
        <dbReference type="SAM" id="MobiDB-lite"/>
    </source>
</evidence>
<evidence type="ECO:0000313" key="3">
    <source>
        <dbReference type="Proteomes" id="UP000299102"/>
    </source>
</evidence>
<accession>A0A4C1Z319</accession>
<proteinExistence type="predicted"/>
<dbReference type="Proteomes" id="UP000299102">
    <property type="component" value="Unassembled WGS sequence"/>
</dbReference>
<protein>
    <submittedName>
        <fullName evidence="2">Uncharacterized protein</fullName>
    </submittedName>
</protein>
<name>A0A4C1Z319_EUMVA</name>
<keyword evidence="3" id="KW-1185">Reference proteome</keyword>
<organism evidence="2 3">
    <name type="scientific">Eumeta variegata</name>
    <name type="common">Bagworm moth</name>
    <name type="synonym">Eumeta japonica</name>
    <dbReference type="NCBI Taxonomy" id="151549"/>
    <lineage>
        <taxon>Eukaryota</taxon>
        <taxon>Metazoa</taxon>
        <taxon>Ecdysozoa</taxon>
        <taxon>Arthropoda</taxon>
        <taxon>Hexapoda</taxon>
        <taxon>Insecta</taxon>
        <taxon>Pterygota</taxon>
        <taxon>Neoptera</taxon>
        <taxon>Endopterygota</taxon>
        <taxon>Lepidoptera</taxon>
        <taxon>Glossata</taxon>
        <taxon>Ditrysia</taxon>
        <taxon>Tineoidea</taxon>
        <taxon>Psychidae</taxon>
        <taxon>Oiketicinae</taxon>
        <taxon>Eumeta</taxon>
    </lineage>
</organism>
<feature type="compositionally biased region" description="Basic and acidic residues" evidence="1">
    <location>
        <begin position="1"/>
        <end position="31"/>
    </location>
</feature>
<dbReference type="EMBL" id="BGZK01001580">
    <property type="protein sequence ID" value="GBP82698.1"/>
    <property type="molecule type" value="Genomic_DNA"/>
</dbReference>
<feature type="region of interest" description="Disordered" evidence="1">
    <location>
        <begin position="1"/>
        <end position="85"/>
    </location>
</feature>
<comment type="caution">
    <text evidence="2">The sequence shown here is derived from an EMBL/GenBank/DDBJ whole genome shotgun (WGS) entry which is preliminary data.</text>
</comment>
<reference evidence="2 3" key="1">
    <citation type="journal article" date="2019" name="Commun. Biol.">
        <title>The bagworm genome reveals a unique fibroin gene that provides high tensile strength.</title>
        <authorList>
            <person name="Kono N."/>
            <person name="Nakamura H."/>
            <person name="Ohtoshi R."/>
            <person name="Tomita M."/>
            <person name="Numata K."/>
            <person name="Arakawa K."/>
        </authorList>
    </citation>
    <scope>NUCLEOTIDE SEQUENCE [LARGE SCALE GENOMIC DNA]</scope>
</reference>
<sequence length="101" mass="10786">MSIDRLRIQKKDNGCSDIDRGSVTDAERASRSLEQTSSTAPKVNRSCDGASADNGCRVTAPDIQRAKTNASPRPSVKSDGPSYGRSAYLKANKLVSNNSII</sequence>
<evidence type="ECO:0000313" key="2">
    <source>
        <dbReference type="EMBL" id="GBP82698.1"/>
    </source>
</evidence>